<dbReference type="InterPro" id="IPR016039">
    <property type="entry name" value="Thiolase-like"/>
</dbReference>
<reference evidence="2 3" key="1">
    <citation type="submission" date="2024-03" db="EMBL/GenBank/DDBJ databases">
        <title>Aureococcus anophagefferens CCMP1851 and Kratosvirus quantuckense: Draft genome of a second virus-susceptible host strain in the model system.</title>
        <authorList>
            <person name="Chase E."/>
            <person name="Truchon A.R."/>
            <person name="Schepens W."/>
            <person name="Wilhelm S.W."/>
        </authorList>
    </citation>
    <scope>NUCLEOTIDE SEQUENCE [LARGE SCALE GENOMIC DNA]</scope>
    <source>
        <strain evidence="2 3">CCMP1851</strain>
    </source>
</reference>
<dbReference type="InterPro" id="IPR014030">
    <property type="entry name" value="Ketoacyl_synth_N"/>
</dbReference>
<feature type="domain" description="Beta-ketoacyl synthase-like N-terminal" evidence="1">
    <location>
        <begin position="5"/>
        <end position="53"/>
    </location>
</feature>
<dbReference type="Gene3D" id="3.40.47.10">
    <property type="match status" value="1"/>
</dbReference>
<comment type="caution">
    <text evidence="2">The sequence shown here is derived from an EMBL/GenBank/DDBJ whole genome shotgun (WGS) entry which is preliminary data.</text>
</comment>
<dbReference type="EMBL" id="JBBJCI010000081">
    <property type="protein sequence ID" value="KAK7249192.1"/>
    <property type="molecule type" value="Genomic_DNA"/>
</dbReference>
<evidence type="ECO:0000313" key="3">
    <source>
        <dbReference type="Proteomes" id="UP001363151"/>
    </source>
</evidence>
<sequence>MGPPVALVAGVKALSEAASAATAAAGMTSPRGAARAFDARGGFVRGEGCVALLALGAGPAPRQYSRRRAATTAGARR</sequence>
<keyword evidence="3" id="KW-1185">Reference proteome</keyword>
<dbReference type="SUPFAM" id="SSF53901">
    <property type="entry name" value="Thiolase-like"/>
    <property type="match status" value="1"/>
</dbReference>
<proteinExistence type="predicted"/>
<gene>
    <name evidence="2" type="ORF">SO694_0004609</name>
</gene>
<name>A0ABR1G7A3_AURAN</name>
<evidence type="ECO:0000313" key="2">
    <source>
        <dbReference type="EMBL" id="KAK7249192.1"/>
    </source>
</evidence>
<organism evidence="2 3">
    <name type="scientific">Aureococcus anophagefferens</name>
    <name type="common">Harmful bloom alga</name>
    <dbReference type="NCBI Taxonomy" id="44056"/>
    <lineage>
        <taxon>Eukaryota</taxon>
        <taxon>Sar</taxon>
        <taxon>Stramenopiles</taxon>
        <taxon>Ochrophyta</taxon>
        <taxon>Pelagophyceae</taxon>
        <taxon>Pelagomonadales</taxon>
        <taxon>Pelagomonadaceae</taxon>
        <taxon>Aureococcus</taxon>
    </lineage>
</organism>
<dbReference type="Pfam" id="PF00109">
    <property type="entry name" value="ketoacyl-synt"/>
    <property type="match status" value="1"/>
</dbReference>
<accession>A0ABR1G7A3</accession>
<evidence type="ECO:0000259" key="1">
    <source>
        <dbReference type="Pfam" id="PF00109"/>
    </source>
</evidence>
<protein>
    <recommendedName>
        <fullName evidence="1">Beta-ketoacyl synthase-like N-terminal domain-containing protein</fullName>
    </recommendedName>
</protein>
<dbReference type="Proteomes" id="UP001363151">
    <property type="component" value="Unassembled WGS sequence"/>
</dbReference>